<dbReference type="RefSeq" id="XP_060288370.1">
    <property type="nucleotide sequence ID" value="XM_060432616.1"/>
</dbReference>
<dbReference type="Proteomes" id="UP001244011">
    <property type="component" value="Unassembled WGS sequence"/>
</dbReference>
<evidence type="ECO:0000313" key="3">
    <source>
        <dbReference type="Proteomes" id="UP001244011"/>
    </source>
</evidence>
<dbReference type="AlphaFoldDB" id="A0AAJ0C9R9"/>
<organism evidence="2 3">
    <name type="scientific">Phialemonium atrogriseum</name>
    <dbReference type="NCBI Taxonomy" id="1093897"/>
    <lineage>
        <taxon>Eukaryota</taxon>
        <taxon>Fungi</taxon>
        <taxon>Dikarya</taxon>
        <taxon>Ascomycota</taxon>
        <taxon>Pezizomycotina</taxon>
        <taxon>Sordariomycetes</taxon>
        <taxon>Sordariomycetidae</taxon>
        <taxon>Cephalothecales</taxon>
        <taxon>Cephalothecaceae</taxon>
        <taxon>Phialemonium</taxon>
    </lineage>
</organism>
<reference evidence="2" key="1">
    <citation type="submission" date="2023-06" db="EMBL/GenBank/DDBJ databases">
        <title>Genome-scale phylogeny and comparative genomics of the fungal order Sordariales.</title>
        <authorList>
            <consortium name="Lawrence Berkeley National Laboratory"/>
            <person name="Hensen N."/>
            <person name="Bonometti L."/>
            <person name="Westerberg I."/>
            <person name="Brannstrom I.O."/>
            <person name="Guillou S."/>
            <person name="Cros-Aarteil S."/>
            <person name="Calhoun S."/>
            <person name="Haridas S."/>
            <person name="Kuo A."/>
            <person name="Mondo S."/>
            <person name="Pangilinan J."/>
            <person name="Riley R."/>
            <person name="Labutti K."/>
            <person name="Andreopoulos B."/>
            <person name="Lipzen A."/>
            <person name="Chen C."/>
            <person name="Yanf M."/>
            <person name="Daum C."/>
            <person name="Ng V."/>
            <person name="Clum A."/>
            <person name="Steindorff A."/>
            <person name="Ohm R."/>
            <person name="Martin F."/>
            <person name="Silar P."/>
            <person name="Natvig D."/>
            <person name="Lalanne C."/>
            <person name="Gautier V."/>
            <person name="Ament-Velasquez S.L."/>
            <person name="Kruys A."/>
            <person name="Hutchinson M.I."/>
            <person name="Powell A.J."/>
            <person name="Barry K."/>
            <person name="Miller A.N."/>
            <person name="Grigoriev I.V."/>
            <person name="Debuchy R."/>
            <person name="Gladieux P."/>
            <person name="Thoren M.H."/>
            <person name="Johannesson H."/>
        </authorList>
    </citation>
    <scope>NUCLEOTIDE SEQUENCE</scope>
    <source>
        <strain evidence="2">8032-3</strain>
    </source>
</reference>
<dbReference type="GeneID" id="85315803"/>
<accession>A0AAJ0C9R9</accession>
<feature type="compositionally biased region" description="Polar residues" evidence="1">
    <location>
        <begin position="1"/>
        <end position="10"/>
    </location>
</feature>
<dbReference type="EMBL" id="MU838997">
    <property type="protein sequence ID" value="KAK1772157.1"/>
    <property type="molecule type" value="Genomic_DNA"/>
</dbReference>
<sequence length="145" mass="15940">MSQSTTSNSMPPGHHADAPPKASEDPSKRPLATVKSWAKPCAVMYGGAMDGPLICGKALGVSTDTNTSLLLSTTADTNPWMGFQLEFPLDPNNEDEGFGIRFQIDRSLGMYGLPRPTEKHRVVIKFPRCQFVHFFQPLDASRYNP</sequence>
<name>A0AAJ0C9R9_9PEZI</name>
<feature type="compositionally biased region" description="Basic and acidic residues" evidence="1">
    <location>
        <begin position="14"/>
        <end position="28"/>
    </location>
</feature>
<protein>
    <submittedName>
        <fullName evidence="2">Uncharacterized protein</fullName>
    </submittedName>
</protein>
<keyword evidence="3" id="KW-1185">Reference proteome</keyword>
<evidence type="ECO:0000256" key="1">
    <source>
        <dbReference type="SAM" id="MobiDB-lite"/>
    </source>
</evidence>
<comment type="caution">
    <text evidence="2">The sequence shown here is derived from an EMBL/GenBank/DDBJ whole genome shotgun (WGS) entry which is preliminary data.</text>
</comment>
<evidence type="ECO:0000313" key="2">
    <source>
        <dbReference type="EMBL" id="KAK1772157.1"/>
    </source>
</evidence>
<proteinExistence type="predicted"/>
<gene>
    <name evidence="2" type="ORF">QBC33DRAFT_614807</name>
</gene>
<feature type="region of interest" description="Disordered" evidence="1">
    <location>
        <begin position="1"/>
        <end position="31"/>
    </location>
</feature>